<geneLocation type="mitochondrion" evidence="21"/>
<feature type="transmembrane region" description="Helical" evidence="17">
    <location>
        <begin position="180"/>
        <end position="203"/>
    </location>
</feature>
<evidence type="ECO:0000256" key="7">
    <source>
        <dbReference type="ARBA" id="ARBA00022692"/>
    </source>
</evidence>
<keyword evidence="10" id="KW-0249">Electron transport</keyword>
<comment type="catalytic activity">
    <reaction evidence="16 17">
        <text>a ubiquinone + NADH + 5 H(+)(in) = a ubiquinol + NAD(+) + 4 H(+)(out)</text>
        <dbReference type="Rhea" id="RHEA:29091"/>
        <dbReference type="Rhea" id="RHEA-COMP:9565"/>
        <dbReference type="Rhea" id="RHEA-COMP:9566"/>
        <dbReference type="ChEBI" id="CHEBI:15378"/>
        <dbReference type="ChEBI" id="CHEBI:16389"/>
        <dbReference type="ChEBI" id="CHEBI:17976"/>
        <dbReference type="ChEBI" id="CHEBI:57540"/>
        <dbReference type="ChEBI" id="CHEBI:57945"/>
        <dbReference type="EC" id="7.1.1.2"/>
    </reaction>
</comment>
<evidence type="ECO:0000256" key="4">
    <source>
        <dbReference type="ARBA" id="ARBA00021096"/>
    </source>
</evidence>
<reference evidence="23" key="3">
    <citation type="submission" date="2018-07" db="EMBL/GenBank/DDBJ databases">
        <title>Mitogenome phylogeographic analysis of a planktonic crustacean.</title>
        <authorList>
            <person name="Fields P.D."/>
        </authorList>
    </citation>
    <scope>NUCLEOTIDE SEQUENCE</scope>
    <source>
        <strain evidence="23">MN-DM</strain>
        <strain evidence="24">RU-YAK1</strain>
        <strain evidence="25">RU-YAK3</strain>
    </source>
</reference>
<dbReference type="InterPro" id="IPR001516">
    <property type="entry name" value="Proton_antipo_N"/>
</dbReference>
<evidence type="ECO:0000313" key="21">
    <source>
        <dbReference type="EMBL" id="AIW06380.1"/>
    </source>
</evidence>
<gene>
    <name evidence="21" type="primary">ND5</name>
    <name evidence="23" type="synonym">nad5</name>
</gene>
<evidence type="ECO:0000256" key="3">
    <source>
        <dbReference type="ARBA" id="ARBA00012944"/>
    </source>
</evidence>
<keyword evidence="14 17" id="KW-0496">Mitochondrion</keyword>
<feature type="transmembrane region" description="Helical" evidence="17">
    <location>
        <begin position="417"/>
        <end position="440"/>
    </location>
</feature>
<comment type="function">
    <text evidence="17">Core subunit of the mitochondrial membrane respiratory chain NADH dehydrogenase (Complex I) which catalyzes electron transfer from NADH through the respiratory chain, using ubiquinone as an electron acceptor. Essential for the catalytic activity and assembly of complex I.</text>
</comment>
<dbReference type="GO" id="GO:0003954">
    <property type="term" value="F:NADH dehydrogenase activity"/>
    <property type="evidence" value="ECO:0007669"/>
    <property type="project" value="TreeGrafter"/>
</dbReference>
<comment type="similarity">
    <text evidence="17">Belongs to the complex I subunit 5 family.</text>
</comment>
<dbReference type="PRINTS" id="PR01434">
    <property type="entry name" value="NADHDHGNASE5"/>
</dbReference>
<keyword evidence="6" id="KW-0679">Respiratory chain</keyword>
<evidence type="ECO:0000256" key="5">
    <source>
        <dbReference type="ARBA" id="ARBA00022448"/>
    </source>
</evidence>
<dbReference type="Pfam" id="PF00662">
    <property type="entry name" value="Proton_antipo_N"/>
    <property type="match status" value="1"/>
</dbReference>
<evidence type="ECO:0000259" key="20">
    <source>
        <dbReference type="Pfam" id="PF06455"/>
    </source>
</evidence>
<dbReference type="InterPro" id="IPR003945">
    <property type="entry name" value="NU5C-like"/>
</dbReference>
<feature type="transmembrane region" description="Helical" evidence="17">
    <location>
        <begin position="371"/>
        <end position="396"/>
    </location>
</feature>
<evidence type="ECO:0000256" key="2">
    <source>
        <dbReference type="ARBA" id="ARBA00004448"/>
    </source>
</evidence>
<feature type="transmembrane region" description="Helical" evidence="17">
    <location>
        <begin position="550"/>
        <end position="568"/>
    </location>
</feature>
<comment type="function">
    <text evidence="1">Core subunit of the mitochondrial membrane respiratory chain NADH dehydrogenase (Complex I) that is believed to belong to the minimal assembly required for catalysis. Complex I functions in the transfer of electrons from NADH to the respiratory chain. The immediate electron acceptor for the enzyme is believed to be ubiquinone.</text>
</comment>
<dbReference type="PANTHER" id="PTHR42829">
    <property type="entry name" value="NADH-UBIQUINONE OXIDOREDUCTASE CHAIN 5"/>
    <property type="match status" value="1"/>
</dbReference>
<name>A0A0A0RVP8_9CRUS</name>
<evidence type="ECO:0000256" key="1">
    <source>
        <dbReference type="ARBA" id="ARBA00003257"/>
    </source>
</evidence>
<keyword evidence="13 17" id="KW-0830">Ubiquinone</keyword>
<feature type="transmembrane region" description="Helical" evidence="17">
    <location>
        <begin position="85"/>
        <end position="104"/>
    </location>
</feature>
<dbReference type="EMBL" id="MH683654">
    <property type="protein sequence ID" value="AYE40661.1"/>
    <property type="molecule type" value="Genomic_DNA"/>
</dbReference>
<dbReference type="InterPro" id="IPR010934">
    <property type="entry name" value="NADH_DH_su5_C"/>
</dbReference>
<dbReference type="GO" id="GO:0008137">
    <property type="term" value="F:NADH dehydrogenase (ubiquinone) activity"/>
    <property type="evidence" value="ECO:0007669"/>
    <property type="project" value="UniProtKB-EC"/>
</dbReference>
<evidence type="ECO:0000259" key="18">
    <source>
        <dbReference type="Pfam" id="PF00361"/>
    </source>
</evidence>
<feature type="transmembrane region" description="Helical" evidence="17">
    <location>
        <begin position="150"/>
        <end position="168"/>
    </location>
</feature>
<evidence type="ECO:0000313" key="25">
    <source>
        <dbReference type="EMBL" id="AYE40830.1"/>
    </source>
</evidence>
<feature type="transmembrane region" description="Helical" evidence="17">
    <location>
        <begin position="12"/>
        <end position="29"/>
    </location>
</feature>
<dbReference type="GeneID" id="24147215"/>
<dbReference type="EC" id="7.1.1.2" evidence="3 17"/>
<dbReference type="GO" id="GO:0005743">
    <property type="term" value="C:mitochondrial inner membrane"/>
    <property type="evidence" value="ECO:0007669"/>
    <property type="project" value="UniProtKB-SubCell"/>
</dbReference>
<dbReference type="Pfam" id="PF06455">
    <property type="entry name" value="NADH5_C"/>
    <property type="match status" value="1"/>
</dbReference>
<feature type="transmembrane region" description="Helical" evidence="17">
    <location>
        <begin position="242"/>
        <end position="262"/>
    </location>
</feature>
<evidence type="ECO:0000259" key="19">
    <source>
        <dbReference type="Pfam" id="PF00662"/>
    </source>
</evidence>
<feature type="domain" description="NADH dehydrogenase subunit 5 C-terminal" evidence="20">
    <location>
        <begin position="390"/>
        <end position="567"/>
    </location>
</feature>
<dbReference type="EMBL" id="KM244710">
    <property type="protein sequence ID" value="AIW06380.1"/>
    <property type="molecule type" value="Genomic_DNA"/>
</dbReference>
<feature type="transmembrane region" description="Helical" evidence="17">
    <location>
        <begin position="293"/>
        <end position="315"/>
    </location>
</feature>
<organism evidence="21">
    <name type="scientific">Daphnia magna</name>
    <dbReference type="NCBI Taxonomy" id="35525"/>
    <lineage>
        <taxon>Eukaryota</taxon>
        <taxon>Metazoa</taxon>
        <taxon>Ecdysozoa</taxon>
        <taxon>Arthropoda</taxon>
        <taxon>Crustacea</taxon>
        <taxon>Branchiopoda</taxon>
        <taxon>Diplostraca</taxon>
        <taxon>Cladocera</taxon>
        <taxon>Anomopoda</taxon>
        <taxon>Daphniidae</taxon>
        <taxon>Daphnia</taxon>
    </lineage>
</organism>
<dbReference type="KEGG" id="dmk:24147215"/>
<evidence type="ECO:0000256" key="14">
    <source>
        <dbReference type="ARBA" id="ARBA00023128"/>
    </source>
</evidence>
<protein>
    <recommendedName>
        <fullName evidence="4 17">NADH-ubiquinone oxidoreductase chain 5</fullName>
        <ecNumber evidence="3 17">7.1.1.2</ecNumber>
    </recommendedName>
</protein>
<evidence type="ECO:0000313" key="22">
    <source>
        <dbReference type="EMBL" id="AKC58400.1"/>
    </source>
</evidence>
<sequence>MDKLLYQKISFFLWNLMILMWFMGVYLNLNETSIFLEWSLGGGSINLSATLLFDYVSCFFLSVVLCISSNVIWYSKSYMHSDKDANRFILLVLGFVISMMFLIISPNILSIILGWDGLGLISYCLVIYYPSKKSSSAGMLTVLTNRVGDVCILLSIAWFSMVGDFNMMMWNLDSILSDNLWLPTLIMVAAMTKSAQIPFSAWLPAAMAAPTPVSALVHSSTLVTAGVYLLIRFSFLLEIRCLYALTIISLMTMFMSGIVAIYEFDLKKVIALSTLSQLGMMMFAISLTLYNVAFFHLLSHALFKALLFLCAGVLIHGVGGSQDMRHFGGLAKSYPVVASCLNLANFSLCGIPFLAGFYSKDMIVELACQNSYGVFIMIMMFVCLALTVMYSLRLVFFSFSNLKNGVPLQSLCEQDKTLVGPVVILTLISLLSGPSLMWLMFPFPSIILLPPLLKLAALSLISVSVITMLGLSQISLTQLNEMSLVSYFIGSMWFLPVLSGQGSTWLGLRKSNYVLKILDQGWLEYYINLVSFSTPNKINTLVMNIQHNSLKVHFMVFLMWILLMLIYIF</sequence>
<keyword evidence="9" id="KW-1278">Translocase</keyword>
<evidence type="ECO:0000256" key="16">
    <source>
        <dbReference type="ARBA" id="ARBA00049551"/>
    </source>
</evidence>
<evidence type="ECO:0000256" key="17">
    <source>
        <dbReference type="RuleBase" id="RU003404"/>
    </source>
</evidence>
<evidence type="ECO:0000256" key="6">
    <source>
        <dbReference type="ARBA" id="ARBA00022660"/>
    </source>
</evidence>
<keyword evidence="11 17" id="KW-1133">Transmembrane helix</keyword>
<evidence type="ECO:0000256" key="13">
    <source>
        <dbReference type="ARBA" id="ARBA00023075"/>
    </source>
</evidence>
<dbReference type="EMBL" id="MH683666">
    <property type="protein sequence ID" value="AYE40817.1"/>
    <property type="molecule type" value="Genomic_DNA"/>
</dbReference>
<dbReference type="Pfam" id="PF00361">
    <property type="entry name" value="Proton_antipo_M"/>
    <property type="match status" value="1"/>
</dbReference>
<dbReference type="EMBL" id="MH683667">
    <property type="protein sequence ID" value="AYE40830.1"/>
    <property type="molecule type" value="Genomic_DNA"/>
</dbReference>
<keyword evidence="8" id="KW-0999">Mitochondrion inner membrane</keyword>
<dbReference type="EMBL" id="KP296147">
    <property type="protein sequence ID" value="AKC58400.1"/>
    <property type="molecule type" value="Genomic_DNA"/>
</dbReference>
<feature type="domain" description="NADH-Ubiquinone oxidoreductase (complex I) chain 5 N-terminal" evidence="19">
    <location>
        <begin position="43"/>
        <end position="88"/>
    </location>
</feature>
<dbReference type="GO" id="GO:0042773">
    <property type="term" value="P:ATP synthesis coupled electron transport"/>
    <property type="evidence" value="ECO:0007669"/>
    <property type="project" value="InterPro"/>
</dbReference>
<evidence type="ECO:0000256" key="11">
    <source>
        <dbReference type="ARBA" id="ARBA00022989"/>
    </source>
</evidence>
<dbReference type="PANTHER" id="PTHR42829:SF2">
    <property type="entry name" value="NADH-UBIQUINONE OXIDOREDUCTASE CHAIN 5"/>
    <property type="match status" value="1"/>
</dbReference>
<feature type="transmembrane region" description="Helical" evidence="17">
    <location>
        <begin position="215"/>
        <end position="236"/>
    </location>
</feature>
<reference evidence="21" key="1">
    <citation type="journal article" date="2014" name="Nucleic Acids Res.">
        <title>Multiplex sequencing of pooled mitochondrial genomes-a crucial step toward biodiversity analysis using mito-metagenomics.</title>
        <authorList>
            <person name="Tang M."/>
            <person name="Tan M."/>
            <person name="Meng G."/>
            <person name="Yang S."/>
            <person name="Su X."/>
            <person name="Liu S."/>
            <person name="Song W."/>
            <person name="Li Y."/>
            <person name="Wu Q."/>
            <person name="Zhang A."/>
            <person name="Zhou X."/>
        </authorList>
    </citation>
    <scope>NUCLEOTIDE SEQUENCE</scope>
    <source>
        <strain evidence="21">CL30</strain>
    </source>
</reference>
<dbReference type="OrthoDB" id="7491768at2759"/>
<reference evidence="22" key="2">
    <citation type="submission" date="2014-12" db="EMBL/GenBank/DDBJ databases">
        <title>Analysis of the complete mitochondrial genome sequence of Daphnia magna (Crustacea: Clasocera) from Huaihe in China.</title>
        <authorList>
            <person name="Cheng R."/>
            <person name="Geng X."/>
            <person name="Wang Y."/>
            <person name="Deng B."/>
            <person name="Zhang H."/>
        </authorList>
    </citation>
    <scope>NUCLEOTIDE SEQUENCE</scope>
</reference>
<proteinExistence type="inferred from homology"/>
<keyword evidence="7 17" id="KW-0812">Transmembrane</keyword>
<evidence type="ECO:0000256" key="12">
    <source>
        <dbReference type="ARBA" id="ARBA00023027"/>
    </source>
</evidence>
<feature type="transmembrane region" description="Helical" evidence="17">
    <location>
        <begin position="452"/>
        <end position="472"/>
    </location>
</feature>
<feature type="transmembrane region" description="Helical" evidence="17">
    <location>
        <begin position="484"/>
        <end position="508"/>
    </location>
</feature>
<feature type="domain" description="NADH:quinone oxidoreductase/Mrp antiporter transmembrane" evidence="18">
    <location>
        <begin position="105"/>
        <end position="381"/>
    </location>
</feature>
<feature type="transmembrane region" description="Helical" evidence="17">
    <location>
        <begin position="49"/>
        <end position="73"/>
    </location>
</feature>
<keyword evidence="15 17" id="KW-0472">Membrane</keyword>
<evidence type="ECO:0000256" key="10">
    <source>
        <dbReference type="ARBA" id="ARBA00022982"/>
    </source>
</evidence>
<feature type="transmembrane region" description="Helical" evidence="17">
    <location>
        <begin position="269"/>
        <end position="287"/>
    </location>
</feature>
<feature type="transmembrane region" description="Helical" evidence="17">
    <location>
        <begin position="110"/>
        <end position="129"/>
    </location>
</feature>
<keyword evidence="12 17" id="KW-0520">NAD</keyword>
<evidence type="ECO:0000256" key="9">
    <source>
        <dbReference type="ARBA" id="ARBA00022967"/>
    </source>
</evidence>
<evidence type="ECO:0000313" key="24">
    <source>
        <dbReference type="EMBL" id="AYE40817.1"/>
    </source>
</evidence>
<dbReference type="RefSeq" id="YP_009133121.1">
    <property type="nucleotide sequence ID" value="NC_026914.1"/>
</dbReference>
<dbReference type="InterPro" id="IPR001750">
    <property type="entry name" value="ND/Mrp_TM"/>
</dbReference>
<feature type="transmembrane region" description="Helical" evidence="17">
    <location>
        <begin position="336"/>
        <end position="359"/>
    </location>
</feature>
<dbReference type="CTD" id="4540"/>
<comment type="subcellular location">
    <subcellularLocation>
        <location evidence="2">Mitochondrion inner membrane</location>
        <topology evidence="2">Multi-pass membrane protein</topology>
    </subcellularLocation>
</comment>
<dbReference type="GO" id="GO:0015990">
    <property type="term" value="P:electron transport coupled proton transport"/>
    <property type="evidence" value="ECO:0007669"/>
    <property type="project" value="TreeGrafter"/>
</dbReference>
<dbReference type="AlphaFoldDB" id="A0A0A0RVP8"/>
<evidence type="ECO:0000256" key="15">
    <source>
        <dbReference type="ARBA" id="ARBA00023136"/>
    </source>
</evidence>
<evidence type="ECO:0000313" key="23">
    <source>
        <dbReference type="EMBL" id="AYE40661.1"/>
    </source>
</evidence>
<accession>A0A0A0RVP8</accession>
<evidence type="ECO:0000256" key="8">
    <source>
        <dbReference type="ARBA" id="ARBA00022792"/>
    </source>
</evidence>
<keyword evidence="5 17" id="KW-0813">Transport</keyword>